<dbReference type="GO" id="GO:0016705">
    <property type="term" value="F:oxidoreductase activity, acting on paired donors, with incorporation or reduction of molecular oxygen"/>
    <property type="evidence" value="ECO:0007669"/>
    <property type="project" value="InterPro"/>
</dbReference>
<proteinExistence type="predicted"/>
<dbReference type="InterPro" id="IPR011251">
    <property type="entry name" value="Luciferase-like_dom"/>
</dbReference>
<evidence type="ECO:0000259" key="2">
    <source>
        <dbReference type="Pfam" id="PF00296"/>
    </source>
</evidence>
<sequence>MTPVPFSVLDLAILNANDDVHSALAATLELARVADGLGYRRFWVAEHHNGESIASTSPPVLLGAIGAATTSIRIGSGGVMLPNHVPYVVAEQFALLDGLYPDRVDLGVGRAPGTDPFTAAALRRDQSRQAVDDFPSDVIELLGFFGDVREFHDPDTLKRLRVAPESETHPRVWMLGSSRYGAELAGKLGLPYAFANHFGMASDPRAAADHYRKHFEPSPLLAEPYLMMSASAVTAESREAAQRLSLPAKVMMHQIRLGRVTKVMSPEDAAVYRERVVDREVFEASPGIQYAGTAEVVLSGLEALAAETGADEIMLAGTIYDPADRVRMLRELAALRAPVPEGARDEREPVAA</sequence>
<keyword evidence="4" id="KW-1185">Reference proteome</keyword>
<dbReference type="Gene3D" id="3.20.20.30">
    <property type="entry name" value="Luciferase-like domain"/>
    <property type="match status" value="1"/>
</dbReference>
<dbReference type="InterPro" id="IPR036661">
    <property type="entry name" value="Luciferase-like_sf"/>
</dbReference>
<dbReference type="Proteomes" id="UP000431744">
    <property type="component" value="Unassembled WGS sequence"/>
</dbReference>
<dbReference type="InterPro" id="IPR019949">
    <property type="entry name" value="CmoO-like"/>
</dbReference>
<accession>A0A6H9WUT7</accession>
<evidence type="ECO:0000256" key="1">
    <source>
        <dbReference type="ARBA" id="ARBA00007789"/>
    </source>
</evidence>
<feature type="domain" description="Luciferase-like" evidence="2">
    <location>
        <begin position="18"/>
        <end position="310"/>
    </location>
</feature>
<dbReference type="NCBIfam" id="TIGR03558">
    <property type="entry name" value="oxido_grp_1"/>
    <property type="match status" value="1"/>
</dbReference>
<name>A0A6H9WUT7_9MICO</name>
<dbReference type="PANTHER" id="PTHR30137:SF6">
    <property type="entry name" value="LUCIFERASE-LIKE MONOOXYGENASE"/>
    <property type="match status" value="1"/>
</dbReference>
<comment type="similarity">
    <text evidence="1">To bacterial alkanal monooxygenase alpha and beta chains.</text>
</comment>
<comment type="caution">
    <text evidence="3">The sequence shown here is derived from an EMBL/GenBank/DDBJ whole genome shotgun (WGS) entry which is preliminary data.</text>
</comment>
<reference evidence="3 4" key="1">
    <citation type="submission" date="2019-09" db="EMBL/GenBank/DDBJ databases">
        <title>Phylogeny of genus Pseudoclavibacter and closely related genus.</title>
        <authorList>
            <person name="Li Y."/>
        </authorList>
    </citation>
    <scope>NUCLEOTIDE SEQUENCE [LARGE SCALE GENOMIC DNA]</scope>
    <source>
        <strain evidence="3 4">EGI 60007</strain>
    </source>
</reference>
<dbReference type="CDD" id="cd00347">
    <property type="entry name" value="Flavin_utilizing_monoxygenases"/>
    <property type="match status" value="1"/>
</dbReference>
<dbReference type="Pfam" id="PF00296">
    <property type="entry name" value="Bac_luciferase"/>
    <property type="match status" value="1"/>
</dbReference>
<dbReference type="InterPro" id="IPR050766">
    <property type="entry name" value="Bact_Lucif_Oxidored"/>
</dbReference>
<dbReference type="PANTHER" id="PTHR30137">
    <property type="entry name" value="LUCIFERASE-LIKE MONOOXYGENASE"/>
    <property type="match status" value="1"/>
</dbReference>
<gene>
    <name evidence="3" type="ORF">F8O04_01540</name>
</gene>
<evidence type="ECO:0000313" key="4">
    <source>
        <dbReference type="Proteomes" id="UP000431744"/>
    </source>
</evidence>
<protein>
    <submittedName>
        <fullName evidence="3">LLM class flavin-dependent oxidoreductase</fullName>
    </submittedName>
</protein>
<dbReference type="SUPFAM" id="SSF51679">
    <property type="entry name" value="Bacterial luciferase-like"/>
    <property type="match status" value="1"/>
</dbReference>
<dbReference type="EMBL" id="WBJY01000001">
    <property type="protein sequence ID" value="KAB1650455.1"/>
    <property type="molecule type" value="Genomic_DNA"/>
</dbReference>
<dbReference type="GO" id="GO:0005829">
    <property type="term" value="C:cytosol"/>
    <property type="evidence" value="ECO:0007669"/>
    <property type="project" value="TreeGrafter"/>
</dbReference>
<organism evidence="3 4">
    <name type="scientific">Pseudoclavibacter endophyticus</name>
    <dbReference type="NCBI Taxonomy" id="1778590"/>
    <lineage>
        <taxon>Bacteria</taxon>
        <taxon>Bacillati</taxon>
        <taxon>Actinomycetota</taxon>
        <taxon>Actinomycetes</taxon>
        <taxon>Micrococcales</taxon>
        <taxon>Microbacteriaceae</taxon>
        <taxon>Pseudoclavibacter</taxon>
    </lineage>
</organism>
<evidence type="ECO:0000313" key="3">
    <source>
        <dbReference type="EMBL" id="KAB1650455.1"/>
    </source>
</evidence>
<dbReference type="AlphaFoldDB" id="A0A6H9WUT7"/>
<dbReference type="OrthoDB" id="9780518at2"/>